<dbReference type="AlphaFoldDB" id="A0AAE1CED9"/>
<sequence>MGSALFQKTRHRSFTAELKAVSENQRPQLYDCQWEARADLREVSENQRPLPYDCQWGATLGKLTARLDRALGHVEAPFTHRENTWRPFNFTDLSFRAVFKKTKTPQKATQQPSSESHISLISKPCRKSLELKKVPHVADGRDSTHNALL</sequence>
<proteinExistence type="predicted"/>
<evidence type="ECO:0000313" key="2">
    <source>
        <dbReference type="Proteomes" id="UP001283361"/>
    </source>
</evidence>
<organism evidence="1 2">
    <name type="scientific">Elysia crispata</name>
    <name type="common">lettuce slug</name>
    <dbReference type="NCBI Taxonomy" id="231223"/>
    <lineage>
        <taxon>Eukaryota</taxon>
        <taxon>Metazoa</taxon>
        <taxon>Spiralia</taxon>
        <taxon>Lophotrochozoa</taxon>
        <taxon>Mollusca</taxon>
        <taxon>Gastropoda</taxon>
        <taxon>Heterobranchia</taxon>
        <taxon>Euthyneura</taxon>
        <taxon>Panpulmonata</taxon>
        <taxon>Sacoglossa</taxon>
        <taxon>Placobranchoidea</taxon>
        <taxon>Plakobranchidae</taxon>
        <taxon>Elysia</taxon>
    </lineage>
</organism>
<dbReference type="EMBL" id="JAWDGP010008107">
    <property type="protein sequence ID" value="KAK3690705.1"/>
    <property type="molecule type" value="Genomic_DNA"/>
</dbReference>
<comment type="caution">
    <text evidence="1">The sequence shown here is derived from an EMBL/GenBank/DDBJ whole genome shotgun (WGS) entry which is preliminary data.</text>
</comment>
<accession>A0AAE1CED9</accession>
<protein>
    <submittedName>
        <fullName evidence="1">Uncharacterized protein</fullName>
    </submittedName>
</protein>
<evidence type="ECO:0000313" key="1">
    <source>
        <dbReference type="EMBL" id="KAK3690705.1"/>
    </source>
</evidence>
<keyword evidence="2" id="KW-1185">Reference proteome</keyword>
<name>A0AAE1CED9_9GAST</name>
<dbReference type="Proteomes" id="UP001283361">
    <property type="component" value="Unassembled WGS sequence"/>
</dbReference>
<reference evidence="1" key="1">
    <citation type="journal article" date="2023" name="G3 (Bethesda)">
        <title>A reference genome for the long-term kleptoplast-retaining sea slug Elysia crispata morphotype clarki.</title>
        <authorList>
            <person name="Eastman K.E."/>
            <person name="Pendleton A.L."/>
            <person name="Shaikh M.A."/>
            <person name="Suttiyut T."/>
            <person name="Ogas R."/>
            <person name="Tomko P."/>
            <person name="Gavelis G."/>
            <person name="Widhalm J.R."/>
            <person name="Wisecaver J.H."/>
        </authorList>
    </citation>
    <scope>NUCLEOTIDE SEQUENCE</scope>
    <source>
        <strain evidence="1">ECLA1</strain>
    </source>
</reference>
<gene>
    <name evidence="1" type="ORF">RRG08_061146</name>
</gene>